<evidence type="ECO:0008006" key="5">
    <source>
        <dbReference type="Google" id="ProtNLM"/>
    </source>
</evidence>
<evidence type="ECO:0000256" key="2">
    <source>
        <dbReference type="SAM" id="Phobius"/>
    </source>
</evidence>
<dbReference type="EMBL" id="JAVAIL010000001">
    <property type="protein sequence ID" value="MDP4538410.1"/>
    <property type="molecule type" value="Genomic_DNA"/>
</dbReference>
<evidence type="ECO:0000313" key="3">
    <source>
        <dbReference type="EMBL" id="MDP4538410.1"/>
    </source>
</evidence>
<proteinExistence type="predicted"/>
<feature type="transmembrane region" description="Helical" evidence="2">
    <location>
        <begin position="52"/>
        <end position="70"/>
    </location>
</feature>
<gene>
    <name evidence="3" type="ORF">Q9K01_02050</name>
</gene>
<feature type="region of interest" description="Disordered" evidence="1">
    <location>
        <begin position="15"/>
        <end position="34"/>
    </location>
</feature>
<feature type="transmembrane region" description="Helical" evidence="2">
    <location>
        <begin position="76"/>
        <end position="94"/>
    </location>
</feature>
<name>A0ABT9H514_9SPHN</name>
<keyword evidence="2" id="KW-1133">Transmembrane helix</keyword>
<keyword evidence="4" id="KW-1185">Reference proteome</keyword>
<organism evidence="3 4">
    <name type="scientific">Qipengyuania benthica</name>
    <dbReference type="NCBI Taxonomy" id="3067651"/>
    <lineage>
        <taxon>Bacteria</taxon>
        <taxon>Pseudomonadati</taxon>
        <taxon>Pseudomonadota</taxon>
        <taxon>Alphaproteobacteria</taxon>
        <taxon>Sphingomonadales</taxon>
        <taxon>Erythrobacteraceae</taxon>
        <taxon>Qipengyuania</taxon>
    </lineage>
</organism>
<accession>A0ABT9H514</accession>
<feature type="region of interest" description="Disordered" evidence="1">
    <location>
        <begin position="241"/>
        <end position="264"/>
    </location>
</feature>
<keyword evidence="2" id="KW-0472">Membrane</keyword>
<keyword evidence="2" id="KW-0812">Transmembrane</keyword>
<comment type="caution">
    <text evidence="3">The sequence shown here is derived from an EMBL/GenBank/DDBJ whole genome shotgun (WGS) entry which is preliminary data.</text>
</comment>
<sequence>MGDLTHDSDRLIEEGRSLRDDNRSGGRHRRAVSIGKGSAAAKQKHWVAKIRNIVIALFAIWVAAGVLGMVLDGIGFAGVMALLLASVVAVAVLGKFPRMKTPNRSDINKGDVQQMVGRTELWLEAQRPALPPPAVTLVDQIGVQLDGLGLQLDGLDQQHPKAREIRALVGEQLPEMIDSYRRIPAQLRRETRMGGTPDEQLTDSLGKISGEIDSITRQLAEGSLDDLAIKHRFLDYKFGEGAATSPELEHDPTPKPTPKPTGAD</sequence>
<dbReference type="Proteomes" id="UP001235664">
    <property type="component" value="Unassembled WGS sequence"/>
</dbReference>
<dbReference type="RefSeq" id="WP_305928546.1">
    <property type="nucleotide sequence ID" value="NZ_JAVAIL010000001.1"/>
</dbReference>
<protein>
    <recommendedName>
        <fullName evidence="5">5-bromo-4-chloroindolyl phosphate hydrolase</fullName>
    </recommendedName>
</protein>
<feature type="compositionally biased region" description="Pro residues" evidence="1">
    <location>
        <begin position="254"/>
        <end position="264"/>
    </location>
</feature>
<feature type="compositionally biased region" description="Basic and acidic residues" evidence="1">
    <location>
        <begin position="15"/>
        <end position="24"/>
    </location>
</feature>
<reference evidence="3 4" key="1">
    <citation type="submission" date="2023-08" db="EMBL/GenBank/DDBJ databases">
        <title>genomic of DY56.</title>
        <authorList>
            <person name="Wang Y."/>
        </authorList>
    </citation>
    <scope>NUCLEOTIDE SEQUENCE [LARGE SCALE GENOMIC DNA]</scope>
    <source>
        <strain evidence="3 4">DY56-A-20</strain>
    </source>
</reference>
<evidence type="ECO:0000313" key="4">
    <source>
        <dbReference type="Proteomes" id="UP001235664"/>
    </source>
</evidence>
<evidence type="ECO:0000256" key="1">
    <source>
        <dbReference type="SAM" id="MobiDB-lite"/>
    </source>
</evidence>